<evidence type="ECO:0000259" key="2">
    <source>
        <dbReference type="Pfam" id="PF13649"/>
    </source>
</evidence>
<dbReference type="eggNOG" id="COG2227">
    <property type="taxonomic scope" value="Bacteria"/>
</dbReference>
<proteinExistence type="predicted"/>
<dbReference type="Pfam" id="PF13649">
    <property type="entry name" value="Methyltransf_25"/>
    <property type="match status" value="1"/>
</dbReference>
<dbReference type="Gene3D" id="3.40.50.150">
    <property type="entry name" value="Vaccinia Virus protein VP39"/>
    <property type="match status" value="1"/>
</dbReference>
<dbReference type="SUPFAM" id="SSF53335">
    <property type="entry name" value="S-adenosyl-L-methionine-dependent methyltransferases"/>
    <property type="match status" value="1"/>
</dbReference>
<dbReference type="OrthoDB" id="5522265at2"/>
<protein>
    <recommendedName>
        <fullName evidence="2">Methyltransferase domain-containing protein</fullName>
    </recommendedName>
</protein>
<reference evidence="4" key="1">
    <citation type="submission" date="2015-07" db="EMBL/GenBank/DDBJ databases">
        <title>Near-Complete Genome Sequence of the Cellulolytic Bacterium Bacteroides (Pseudobacteroides) cellulosolvens ATCC 35603.</title>
        <authorList>
            <person name="Dassa B."/>
            <person name="Utturkar S.M."/>
            <person name="Klingeman D.M."/>
            <person name="Hurt R.A."/>
            <person name="Keller M."/>
            <person name="Xu J."/>
            <person name="Reddy Y.H.K."/>
            <person name="Borovok I."/>
            <person name="Grinberg I.R."/>
            <person name="Lamed R."/>
            <person name="Zhivin O."/>
            <person name="Bayer E.A."/>
            <person name="Brown S.D."/>
        </authorList>
    </citation>
    <scope>NUCLEOTIDE SEQUENCE [LARGE SCALE GENOMIC DNA]</scope>
    <source>
        <strain evidence="4">DSM 2933</strain>
    </source>
</reference>
<dbReference type="CDD" id="cd02440">
    <property type="entry name" value="AdoMet_MTases"/>
    <property type="match status" value="1"/>
</dbReference>
<dbReference type="AlphaFoldDB" id="A0A0L6JKF3"/>
<dbReference type="STRING" id="398512.Bccel_1492"/>
<dbReference type="RefSeq" id="WP_036942231.1">
    <property type="nucleotide sequence ID" value="NZ_JQKC01000018.1"/>
</dbReference>
<evidence type="ECO:0000313" key="3">
    <source>
        <dbReference type="EMBL" id="KNY26230.1"/>
    </source>
</evidence>
<dbReference type="PATRIC" id="fig|398512.5.peg.1551"/>
<evidence type="ECO:0000313" key="4">
    <source>
        <dbReference type="Proteomes" id="UP000036923"/>
    </source>
</evidence>
<dbReference type="InterPro" id="IPR029063">
    <property type="entry name" value="SAM-dependent_MTases_sf"/>
</dbReference>
<gene>
    <name evidence="3" type="ORF">Bccel_1492</name>
</gene>
<dbReference type="Proteomes" id="UP000036923">
    <property type="component" value="Unassembled WGS sequence"/>
</dbReference>
<comment type="caution">
    <text evidence="3">The sequence shown here is derived from an EMBL/GenBank/DDBJ whole genome shotgun (WGS) entry which is preliminary data.</text>
</comment>
<name>A0A0L6JKF3_9FIRM</name>
<feature type="domain" description="Methyltransferase" evidence="2">
    <location>
        <begin position="71"/>
        <end position="165"/>
    </location>
</feature>
<accession>A0A0L6JKF3</accession>
<organism evidence="3 4">
    <name type="scientific">Pseudobacteroides cellulosolvens ATCC 35603 = DSM 2933</name>
    <dbReference type="NCBI Taxonomy" id="398512"/>
    <lineage>
        <taxon>Bacteria</taxon>
        <taxon>Bacillati</taxon>
        <taxon>Bacillota</taxon>
        <taxon>Clostridia</taxon>
        <taxon>Eubacteriales</taxon>
        <taxon>Oscillospiraceae</taxon>
        <taxon>Pseudobacteroides</taxon>
    </lineage>
</organism>
<dbReference type="EMBL" id="LGTC01000001">
    <property type="protein sequence ID" value="KNY26230.1"/>
    <property type="molecule type" value="Genomic_DNA"/>
</dbReference>
<dbReference type="PANTHER" id="PTHR43861">
    <property type="entry name" value="TRANS-ACONITATE 2-METHYLTRANSFERASE-RELATED"/>
    <property type="match status" value="1"/>
</dbReference>
<dbReference type="GO" id="GO:0016740">
    <property type="term" value="F:transferase activity"/>
    <property type="evidence" value="ECO:0007669"/>
    <property type="project" value="UniProtKB-KW"/>
</dbReference>
<evidence type="ECO:0000256" key="1">
    <source>
        <dbReference type="ARBA" id="ARBA00022679"/>
    </source>
</evidence>
<dbReference type="InterPro" id="IPR041698">
    <property type="entry name" value="Methyltransf_25"/>
</dbReference>
<keyword evidence="4" id="KW-1185">Reference proteome</keyword>
<keyword evidence="1" id="KW-0808">Transferase</keyword>
<sequence>MFCELNEINKRPQPFEFYTAPELWTNEYTSQKMLEYHLDESIDAASRNIGFIDKSVEWMVEYFNINSSSSIIDFGCGPGLYTSRFAKTGAKVTGIDFSQRSLEYAQKEAVKNNLNIDYIWGDYLKVDLNEKYDLITMIMCDYTALSPAQRKKLLDIFRGLLKPGGSIILDVYSYNYFHENQEISIYEFNHLNRFWSPDDYYCFVNTFKYEMEKLILEKYAIIDKSSKRFIYNWFQCFSVESIRSEFEENGLGVIDIFSDVAGKGFDNKTKEFAIVARDNKFK</sequence>